<evidence type="ECO:0000313" key="3">
    <source>
        <dbReference type="Proteomes" id="UP001595975"/>
    </source>
</evidence>
<dbReference type="InterPro" id="IPR001128">
    <property type="entry name" value="Cyt_P450"/>
</dbReference>
<organism evidence="2 3">
    <name type="scientific">Kitasatospora misakiensis</name>
    <dbReference type="NCBI Taxonomy" id="67330"/>
    <lineage>
        <taxon>Bacteria</taxon>
        <taxon>Bacillati</taxon>
        <taxon>Actinomycetota</taxon>
        <taxon>Actinomycetes</taxon>
        <taxon>Kitasatosporales</taxon>
        <taxon>Streptomycetaceae</taxon>
        <taxon>Kitasatospora</taxon>
    </lineage>
</organism>
<feature type="non-terminal residue" evidence="2">
    <location>
        <position position="220"/>
    </location>
</feature>
<reference evidence="3" key="1">
    <citation type="journal article" date="2019" name="Int. J. Syst. Evol. Microbiol.">
        <title>The Global Catalogue of Microorganisms (GCM) 10K type strain sequencing project: providing services to taxonomists for standard genome sequencing and annotation.</title>
        <authorList>
            <consortium name="The Broad Institute Genomics Platform"/>
            <consortium name="The Broad Institute Genome Sequencing Center for Infectious Disease"/>
            <person name="Wu L."/>
            <person name="Ma J."/>
        </authorList>
    </citation>
    <scope>NUCLEOTIDE SEQUENCE [LARGE SCALE GENOMIC DNA]</scope>
    <source>
        <strain evidence="3">CGMCC 4.1437</strain>
    </source>
</reference>
<gene>
    <name evidence="2" type="ORF">ACFP3U_36975</name>
</gene>
<dbReference type="Pfam" id="PF00067">
    <property type="entry name" value="p450"/>
    <property type="match status" value="1"/>
</dbReference>
<keyword evidence="3" id="KW-1185">Reference proteome</keyword>
<dbReference type="PANTHER" id="PTHR46696:SF1">
    <property type="entry name" value="CYTOCHROME P450 YJIB-RELATED"/>
    <property type="match status" value="1"/>
</dbReference>
<dbReference type="SUPFAM" id="SSF48264">
    <property type="entry name" value="Cytochrome P450"/>
    <property type="match status" value="1"/>
</dbReference>
<proteinExistence type="inferred from homology"/>
<dbReference type="RefSeq" id="WP_380230162.1">
    <property type="nucleotide sequence ID" value="NZ_JBHSOF010000146.1"/>
</dbReference>
<dbReference type="Proteomes" id="UP001595975">
    <property type="component" value="Unassembled WGS sequence"/>
</dbReference>
<dbReference type="InterPro" id="IPR002397">
    <property type="entry name" value="Cyt_P450_B"/>
</dbReference>
<dbReference type="InterPro" id="IPR036396">
    <property type="entry name" value="Cyt_P450_sf"/>
</dbReference>
<dbReference type="PANTHER" id="PTHR46696">
    <property type="entry name" value="P450, PUTATIVE (EUROFUNG)-RELATED"/>
    <property type="match status" value="1"/>
</dbReference>
<evidence type="ECO:0000313" key="2">
    <source>
        <dbReference type="EMBL" id="MFC5668535.1"/>
    </source>
</evidence>
<protein>
    <submittedName>
        <fullName evidence="2">Cytochrome P450</fullName>
    </submittedName>
</protein>
<accession>A0ABW0XD75</accession>
<dbReference type="EMBL" id="JBHSOF010000146">
    <property type="protein sequence ID" value="MFC5668535.1"/>
    <property type="molecule type" value="Genomic_DNA"/>
</dbReference>
<comment type="similarity">
    <text evidence="1">Belongs to the cytochrome P450 family.</text>
</comment>
<comment type="caution">
    <text evidence="2">The sequence shown here is derived from an EMBL/GenBank/DDBJ whole genome shotgun (WGS) entry which is preliminary data.</text>
</comment>
<dbReference type="Gene3D" id="1.10.630.10">
    <property type="entry name" value="Cytochrome P450"/>
    <property type="match status" value="1"/>
</dbReference>
<name>A0ABW0XD75_9ACTN</name>
<sequence length="220" mass="24238">MYRHGSTSLAAYSPDAAAEDSRLARNEILLYFAQLIRARADLPGESILGRLVEMMDDDVQLELDELLFNCYSLLLGGDETTRLAMIGAVKAFSEMPGEWERLRRGEVSVAGAVEEILRWTSPVLHGGRTATVDTVLEDVDIAAGDVVVVWNSSANFDGEQFPDPGRFDLSRTPNRHLSFAYGPHYCLGAALARIELTALLEALLEFVQDMSVTGTPQRVY</sequence>
<evidence type="ECO:0000256" key="1">
    <source>
        <dbReference type="ARBA" id="ARBA00010617"/>
    </source>
</evidence>
<dbReference type="PRINTS" id="PR00359">
    <property type="entry name" value="BP450"/>
</dbReference>